<dbReference type="RefSeq" id="WP_163948558.1">
    <property type="nucleotide sequence ID" value="NZ_JAAIKC010000005.1"/>
</dbReference>
<evidence type="ECO:0000313" key="2">
    <source>
        <dbReference type="EMBL" id="NEW07496.1"/>
    </source>
</evidence>
<feature type="transmembrane region" description="Helical" evidence="1">
    <location>
        <begin position="78"/>
        <end position="103"/>
    </location>
</feature>
<reference evidence="2" key="1">
    <citation type="submission" date="2020-02" db="EMBL/GenBank/DDBJ databases">
        <authorList>
            <person name="Shen X.-R."/>
            <person name="Zhang Y.-X."/>
        </authorList>
    </citation>
    <scope>NUCLEOTIDE SEQUENCE</scope>
    <source>
        <strain evidence="2">SYP-B3998</strain>
    </source>
</reference>
<dbReference type="EMBL" id="JAAIKC010000005">
    <property type="protein sequence ID" value="NEW07496.1"/>
    <property type="molecule type" value="Genomic_DNA"/>
</dbReference>
<dbReference type="AlphaFoldDB" id="A0A6G3ZZ50"/>
<organism evidence="2">
    <name type="scientific">Paenibacillus sp. SYP-B3998</name>
    <dbReference type="NCBI Taxonomy" id="2678564"/>
    <lineage>
        <taxon>Bacteria</taxon>
        <taxon>Bacillati</taxon>
        <taxon>Bacillota</taxon>
        <taxon>Bacilli</taxon>
        <taxon>Bacillales</taxon>
        <taxon>Paenibacillaceae</taxon>
        <taxon>Paenibacillus</taxon>
    </lineage>
</organism>
<feature type="transmembrane region" description="Helical" evidence="1">
    <location>
        <begin position="124"/>
        <end position="144"/>
    </location>
</feature>
<keyword evidence="1" id="KW-1133">Transmembrane helix</keyword>
<comment type="caution">
    <text evidence="2">The sequence shown here is derived from an EMBL/GenBank/DDBJ whole genome shotgun (WGS) entry which is preliminary data.</text>
</comment>
<keyword evidence="1" id="KW-0812">Transmembrane</keyword>
<protein>
    <submittedName>
        <fullName evidence="2">Uncharacterized protein</fullName>
    </submittedName>
</protein>
<keyword evidence="1" id="KW-0472">Membrane</keyword>
<feature type="transmembrane region" description="Helical" evidence="1">
    <location>
        <begin position="150"/>
        <end position="179"/>
    </location>
</feature>
<evidence type="ECO:0000256" key="1">
    <source>
        <dbReference type="SAM" id="Phobius"/>
    </source>
</evidence>
<gene>
    <name evidence="2" type="ORF">GK047_15935</name>
</gene>
<sequence>MAKMSNRLYEWASWNKALLLFILALVCLIWLDTVNAPFTVLRFSEVAGGFPMIDLLWNYDVEHVGQLLTGYGEAGRNYYYYMLSVVDIPLPLMYGFGLSLMIAQVSKWALPAGRGGYRLHMLPLIAMLADYLENISILTLLLQYPHQQAWVAVAANLFTLVKTTLTSASFLLLIVLLVLRPLKKRSTAREL</sequence>
<accession>A0A6G3ZZ50</accession>
<name>A0A6G3ZZ50_9BACL</name>
<proteinExistence type="predicted"/>